<reference evidence="4" key="2">
    <citation type="submission" date="2023-06" db="EMBL/GenBank/DDBJ databases">
        <authorList>
            <person name="Ma L."/>
            <person name="Liu K.-W."/>
            <person name="Li Z."/>
            <person name="Hsiao Y.-Y."/>
            <person name="Qi Y."/>
            <person name="Fu T."/>
            <person name="Tang G."/>
            <person name="Zhang D."/>
            <person name="Sun W.-H."/>
            <person name="Liu D.-K."/>
            <person name="Li Y."/>
            <person name="Chen G.-Z."/>
            <person name="Liu X.-D."/>
            <person name="Liao X.-Y."/>
            <person name="Jiang Y.-T."/>
            <person name="Yu X."/>
            <person name="Hao Y."/>
            <person name="Huang J."/>
            <person name="Zhao X.-W."/>
            <person name="Ke S."/>
            <person name="Chen Y.-Y."/>
            <person name="Wu W.-L."/>
            <person name="Hsu J.-L."/>
            <person name="Lin Y.-F."/>
            <person name="Huang M.-D."/>
            <person name="Li C.-Y."/>
            <person name="Huang L."/>
            <person name="Wang Z.-W."/>
            <person name="Zhao X."/>
            <person name="Zhong W.-Y."/>
            <person name="Peng D.-H."/>
            <person name="Ahmad S."/>
            <person name="Lan S."/>
            <person name="Zhang J.-S."/>
            <person name="Tsai W.-C."/>
            <person name="Van De Peer Y."/>
            <person name="Liu Z.-J."/>
        </authorList>
    </citation>
    <scope>NUCLEOTIDE SEQUENCE</scope>
    <source>
        <strain evidence="4">SCP</strain>
        <tissue evidence="4">Leaves</tissue>
    </source>
</reference>
<feature type="chain" id="PRO_5043485442" evidence="3">
    <location>
        <begin position="22"/>
        <end position="136"/>
    </location>
</feature>
<sequence length="136" mass="14909">MEPLLTLTLAIALVFSGSVRSELHSLPPSPSPSPSPKFTMQDGNLNHSPQVRLRSPPEDHRGSREHRWHPNPTFPSGIREERLNVGKKVGILFAGVVAVLQIAVAGILVYNRVQMSRMRRSGEAVLAEPRSSCEVA</sequence>
<evidence type="ECO:0000256" key="1">
    <source>
        <dbReference type="SAM" id="MobiDB-lite"/>
    </source>
</evidence>
<reference evidence="4" key="1">
    <citation type="journal article" date="2023" name="Nat. Commun.">
        <title>Diploid and tetraploid genomes of Acorus and the evolution of monocots.</title>
        <authorList>
            <person name="Ma L."/>
            <person name="Liu K.W."/>
            <person name="Li Z."/>
            <person name="Hsiao Y.Y."/>
            <person name="Qi Y."/>
            <person name="Fu T."/>
            <person name="Tang G.D."/>
            <person name="Zhang D."/>
            <person name="Sun W.H."/>
            <person name="Liu D.K."/>
            <person name="Li Y."/>
            <person name="Chen G.Z."/>
            <person name="Liu X.D."/>
            <person name="Liao X.Y."/>
            <person name="Jiang Y.T."/>
            <person name="Yu X."/>
            <person name="Hao Y."/>
            <person name="Huang J."/>
            <person name="Zhao X.W."/>
            <person name="Ke S."/>
            <person name="Chen Y.Y."/>
            <person name="Wu W.L."/>
            <person name="Hsu J.L."/>
            <person name="Lin Y.F."/>
            <person name="Huang M.D."/>
            <person name="Li C.Y."/>
            <person name="Huang L."/>
            <person name="Wang Z.W."/>
            <person name="Zhao X."/>
            <person name="Zhong W.Y."/>
            <person name="Peng D.H."/>
            <person name="Ahmad S."/>
            <person name="Lan S."/>
            <person name="Zhang J.S."/>
            <person name="Tsai W.C."/>
            <person name="Van de Peer Y."/>
            <person name="Liu Z.J."/>
        </authorList>
    </citation>
    <scope>NUCLEOTIDE SEQUENCE</scope>
    <source>
        <strain evidence="4">SCP</strain>
    </source>
</reference>
<feature type="signal peptide" evidence="3">
    <location>
        <begin position="1"/>
        <end position="21"/>
    </location>
</feature>
<evidence type="ECO:0000313" key="5">
    <source>
        <dbReference type="Proteomes" id="UP001179952"/>
    </source>
</evidence>
<evidence type="ECO:0000313" key="4">
    <source>
        <dbReference type="EMBL" id="KAK1280878.1"/>
    </source>
</evidence>
<keyword evidence="2" id="KW-0812">Transmembrane</keyword>
<name>A0AAV9BX62_ACOGR</name>
<dbReference type="AlphaFoldDB" id="A0AAV9BX62"/>
<comment type="caution">
    <text evidence="4">The sequence shown here is derived from an EMBL/GenBank/DDBJ whole genome shotgun (WGS) entry which is preliminary data.</text>
</comment>
<dbReference type="EMBL" id="JAUJYN010000001">
    <property type="protein sequence ID" value="KAK1280878.1"/>
    <property type="molecule type" value="Genomic_DNA"/>
</dbReference>
<proteinExistence type="predicted"/>
<keyword evidence="2" id="KW-1133">Transmembrane helix</keyword>
<evidence type="ECO:0000256" key="3">
    <source>
        <dbReference type="SAM" id="SignalP"/>
    </source>
</evidence>
<feature type="transmembrane region" description="Helical" evidence="2">
    <location>
        <begin position="89"/>
        <end position="110"/>
    </location>
</feature>
<organism evidence="4 5">
    <name type="scientific">Acorus gramineus</name>
    <name type="common">Dwarf sweet flag</name>
    <dbReference type="NCBI Taxonomy" id="55184"/>
    <lineage>
        <taxon>Eukaryota</taxon>
        <taxon>Viridiplantae</taxon>
        <taxon>Streptophyta</taxon>
        <taxon>Embryophyta</taxon>
        <taxon>Tracheophyta</taxon>
        <taxon>Spermatophyta</taxon>
        <taxon>Magnoliopsida</taxon>
        <taxon>Liliopsida</taxon>
        <taxon>Acoraceae</taxon>
        <taxon>Acorus</taxon>
    </lineage>
</organism>
<dbReference type="PANTHER" id="PTHR36721:SF1">
    <property type="entry name" value="OS04G0446401 PROTEIN"/>
    <property type="match status" value="1"/>
</dbReference>
<keyword evidence="5" id="KW-1185">Reference proteome</keyword>
<keyword evidence="2" id="KW-0472">Membrane</keyword>
<dbReference type="Proteomes" id="UP001179952">
    <property type="component" value="Unassembled WGS sequence"/>
</dbReference>
<feature type="region of interest" description="Disordered" evidence="1">
    <location>
        <begin position="23"/>
        <end position="76"/>
    </location>
</feature>
<dbReference type="PANTHER" id="PTHR36721">
    <property type="entry name" value="PROLINE-RICH FAMILY PROTEIN"/>
    <property type="match status" value="1"/>
</dbReference>
<gene>
    <name evidence="4" type="ORF">QJS04_geneDACA004933</name>
</gene>
<keyword evidence="3" id="KW-0732">Signal</keyword>
<protein>
    <submittedName>
        <fullName evidence="4">Uncharacterized protein</fullName>
    </submittedName>
</protein>
<evidence type="ECO:0000256" key="2">
    <source>
        <dbReference type="SAM" id="Phobius"/>
    </source>
</evidence>
<accession>A0AAV9BX62</accession>